<proteinExistence type="predicted"/>
<keyword evidence="3" id="KW-1185">Reference proteome</keyword>
<dbReference type="Pfam" id="PF00549">
    <property type="entry name" value="Ligase_CoA"/>
    <property type="match status" value="1"/>
</dbReference>
<dbReference type="GO" id="GO:0004775">
    <property type="term" value="F:succinate-CoA ligase (ADP-forming) activity"/>
    <property type="evidence" value="ECO:0007669"/>
    <property type="project" value="TreeGrafter"/>
</dbReference>
<evidence type="ECO:0000313" key="3">
    <source>
        <dbReference type="Proteomes" id="UP000309033"/>
    </source>
</evidence>
<dbReference type="GO" id="GO:0005829">
    <property type="term" value="C:cytosol"/>
    <property type="evidence" value="ECO:0007669"/>
    <property type="project" value="TreeGrafter"/>
</dbReference>
<dbReference type="Gene3D" id="3.40.50.261">
    <property type="entry name" value="Succinyl-CoA synthetase domains"/>
    <property type="match status" value="2"/>
</dbReference>
<dbReference type="PANTHER" id="PTHR11117">
    <property type="entry name" value="SUCCINYL-COA LIGASE SUBUNIT ALPHA"/>
    <property type="match status" value="1"/>
</dbReference>
<dbReference type="GO" id="GO:0006099">
    <property type="term" value="P:tricarboxylic acid cycle"/>
    <property type="evidence" value="ECO:0007669"/>
    <property type="project" value="TreeGrafter"/>
</dbReference>
<organism evidence="2 3">
    <name type="scientific">Microbispora triticiradicis</name>
    <dbReference type="NCBI Taxonomy" id="2200763"/>
    <lineage>
        <taxon>Bacteria</taxon>
        <taxon>Bacillati</taxon>
        <taxon>Actinomycetota</taxon>
        <taxon>Actinomycetes</taxon>
        <taxon>Streptosporangiales</taxon>
        <taxon>Streptosporangiaceae</taxon>
        <taxon>Microbispora</taxon>
    </lineage>
</organism>
<dbReference type="Proteomes" id="UP000309033">
    <property type="component" value="Unassembled WGS sequence"/>
</dbReference>
<dbReference type="InterPro" id="IPR036291">
    <property type="entry name" value="NAD(P)-bd_dom_sf"/>
</dbReference>
<dbReference type="AlphaFoldDB" id="A0A5R8ZFB8"/>
<dbReference type="PANTHER" id="PTHR11117:SF24">
    <property type="entry name" value="PROTEIN FDRA"/>
    <property type="match status" value="1"/>
</dbReference>
<feature type="domain" description="ATP-citrate synthase/succinyl-CoA ligase C-terminal" evidence="1">
    <location>
        <begin position="325"/>
        <end position="456"/>
    </location>
</feature>
<dbReference type="SUPFAM" id="SSF51735">
    <property type="entry name" value="NAD(P)-binding Rossmann-fold domains"/>
    <property type="match status" value="1"/>
</dbReference>
<dbReference type="InterPro" id="IPR005811">
    <property type="entry name" value="SUCC_ACL_C"/>
</dbReference>
<accession>A0A5R8ZFB8</accession>
<dbReference type="InterPro" id="IPR016102">
    <property type="entry name" value="Succinyl-CoA_synth-like"/>
</dbReference>
<dbReference type="OrthoDB" id="5580580at2"/>
<comment type="caution">
    <text evidence="2">The sequence shown here is derived from an EMBL/GenBank/DDBJ whole genome shotgun (WGS) entry which is preliminary data.</text>
</comment>
<evidence type="ECO:0000313" key="2">
    <source>
        <dbReference type="EMBL" id="TLP63797.1"/>
    </source>
</evidence>
<gene>
    <name evidence="2" type="ORF">FED44_06005</name>
</gene>
<protein>
    <submittedName>
        <fullName evidence="2">FdrA family protein</fullName>
    </submittedName>
</protein>
<dbReference type="GO" id="GO:0004776">
    <property type="term" value="F:succinate-CoA ligase (GDP-forming) activity"/>
    <property type="evidence" value="ECO:0007669"/>
    <property type="project" value="TreeGrafter"/>
</dbReference>
<name>A0A5R8ZFB8_9ACTN</name>
<dbReference type="Gene3D" id="3.40.50.720">
    <property type="entry name" value="NAD(P)-binding Rossmann-like Domain"/>
    <property type="match status" value="1"/>
</dbReference>
<evidence type="ECO:0000259" key="1">
    <source>
        <dbReference type="Pfam" id="PF00549"/>
    </source>
</evidence>
<reference evidence="2" key="1">
    <citation type="submission" date="2019-05" db="EMBL/GenBank/DDBJ databases">
        <title>Isolation, diversity and antifungal activity of Actinobacteria from wheat.</title>
        <authorList>
            <person name="Yu B."/>
        </authorList>
    </citation>
    <scope>NUCLEOTIDE SEQUENCE [LARGE SCALE GENOMIC DNA]</scope>
    <source>
        <strain evidence="2">NEAU-HEGS1-5</strain>
    </source>
</reference>
<sequence length="461" mass="47025">MTDLVEVRPGVYHDSVTLMRVSQALTARPEVAVAVVAMGTDLNAGLARDLGFEVPPTTPGDLLVAIRAASAADLGEAAAELERQLATTGTAGGATREEAPPRTVRSAARSWEATVALVSVPGEHAFAEALDAVEAGLSVMIFSDNVPVEQEILLKDRARARGVLVMGPDCGTAVVGGAGLGFANVLRPGPVGVVAASGTGAQQVTCLLDIAGVGVSHVLGVGGRDLSAEVGGRSAVQALRALDEDPATELIVLISKPPAPEAARAVRDLDLATPVVAALLGPGQDDLTAVAEKALRALGRDVPEWPSWPAGDAPAREGRRPLRGLYSGGTLCAEAALIAGAVEPGGEAWFVDYGDDAYTRGRAHPMIDPSLRREALRGVDSGVVLLDVVLGHGADPDPSSWLAPEVRDATARGVDVVVALVGADGDPQGPRTQAARLNEAGAAVFTSNAAAARHARRLADG</sequence>
<dbReference type="GO" id="GO:0009361">
    <property type="term" value="C:succinate-CoA ligase complex (ADP-forming)"/>
    <property type="evidence" value="ECO:0007669"/>
    <property type="project" value="TreeGrafter"/>
</dbReference>
<dbReference type="SUPFAM" id="SSF52210">
    <property type="entry name" value="Succinyl-CoA synthetase domains"/>
    <property type="match status" value="2"/>
</dbReference>
<dbReference type="EMBL" id="VANP01000002">
    <property type="protein sequence ID" value="TLP63797.1"/>
    <property type="molecule type" value="Genomic_DNA"/>
</dbReference>